<evidence type="ECO:0000256" key="8">
    <source>
        <dbReference type="HAMAP-Rule" id="MF_00578"/>
    </source>
</evidence>
<evidence type="ECO:0000313" key="11">
    <source>
        <dbReference type="EMBL" id="GEA52816.1"/>
    </source>
</evidence>
<dbReference type="InterPro" id="IPR006334">
    <property type="entry name" value="Glut_cys_ligase"/>
</dbReference>
<evidence type="ECO:0000313" key="12">
    <source>
        <dbReference type="Proteomes" id="UP000318717"/>
    </source>
</evidence>
<dbReference type="PANTHER" id="PTHR38761">
    <property type="entry name" value="GLUTAMATE--CYSTEINE LIGASE"/>
    <property type="match status" value="1"/>
</dbReference>
<gene>
    <name evidence="8 11" type="primary">gshA</name>
    <name evidence="11" type="ORF">VIN01S_36200</name>
</gene>
<keyword evidence="6 8" id="KW-0067">ATP-binding</keyword>
<name>A0A4Y3I068_9VIBR</name>
<dbReference type="Pfam" id="PF04262">
    <property type="entry name" value="Glu_cys_ligase"/>
    <property type="match status" value="1"/>
</dbReference>
<dbReference type="SUPFAM" id="SSF55931">
    <property type="entry name" value="Glutamine synthetase/guanido kinase"/>
    <property type="match status" value="1"/>
</dbReference>
<evidence type="ECO:0000256" key="9">
    <source>
        <dbReference type="RuleBase" id="RU004391"/>
    </source>
</evidence>
<keyword evidence="12" id="KW-1185">Reference proteome</keyword>
<protein>
    <recommendedName>
        <fullName evidence="8">Glutamate--cysteine ligase</fullName>
        <ecNumber evidence="8">6.3.2.2</ecNumber>
    </recommendedName>
    <alternativeName>
        <fullName evidence="8">Gamma-ECS</fullName>
        <shortName evidence="8">GCS</shortName>
    </alternativeName>
    <alternativeName>
        <fullName evidence="8">Gamma-glutamylcysteine synthetase</fullName>
    </alternativeName>
</protein>
<comment type="caution">
    <text evidence="11">The sequence shown here is derived from an EMBL/GenBank/DDBJ whole genome shotgun (WGS) entry which is preliminary data.</text>
</comment>
<dbReference type="GO" id="GO:0005524">
    <property type="term" value="F:ATP binding"/>
    <property type="evidence" value="ECO:0007669"/>
    <property type="project" value="UniProtKB-KW"/>
</dbReference>
<comment type="catalytic activity">
    <reaction evidence="7 8 9">
        <text>L-cysteine + L-glutamate + ATP = gamma-L-glutamyl-L-cysteine + ADP + phosphate + H(+)</text>
        <dbReference type="Rhea" id="RHEA:13285"/>
        <dbReference type="ChEBI" id="CHEBI:15378"/>
        <dbReference type="ChEBI" id="CHEBI:29985"/>
        <dbReference type="ChEBI" id="CHEBI:30616"/>
        <dbReference type="ChEBI" id="CHEBI:35235"/>
        <dbReference type="ChEBI" id="CHEBI:43474"/>
        <dbReference type="ChEBI" id="CHEBI:58173"/>
        <dbReference type="ChEBI" id="CHEBI:456216"/>
        <dbReference type="EC" id="6.3.2.2"/>
    </reaction>
</comment>
<evidence type="ECO:0000256" key="6">
    <source>
        <dbReference type="ARBA" id="ARBA00022840"/>
    </source>
</evidence>
<dbReference type="Proteomes" id="UP000318717">
    <property type="component" value="Unassembled WGS sequence"/>
</dbReference>
<comment type="pathway">
    <text evidence="1 8 9">Sulfur metabolism; glutathione biosynthesis; glutathione from L-cysteine and L-glutamate: step 1/2.</text>
</comment>
<dbReference type="EMBL" id="BJLF01000026">
    <property type="protein sequence ID" value="GEA52816.1"/>
    <property type="molecule type" value="Genomic_DNA"/>
</dbReference>
<organism evidence="11 12">
    <name type="scientific">Vibrio inusitatus NBRC 102082</name>
    <dbReference type="NCBI Taxonomy" id="1219070"/>
    <lineage>
        <taxon>Bacteria</taxon>
        <taxon>Pseudomonadati</taxon>
        <taxon>Pseudomonadota</taxon>
        <taxon>Gammaproteobacteria</taxon>
        <taxon>Vibrionales</taxon>
        <taxon>Vibrionaceae</taxon>
        <taxon>Vibrio</taxon>
    </lineage>
</organism>
<dbReference type="AlphaFoldDB" id="A0A4Y3I068"/>
<dbReference type="Gene3D" id="3.30.590.20">
    <property type="match status" value="1"/>
</dbReference>
<keyword evidence="4 8" id="KW-0317">Glutathione biosynthesis</keyword>
<keyword evidence="3 8" id="KW-0436">Ligase</keyword>
<dbReference type="InterPro" id="IPR007370">
    <property type="entry name" value="Glu_cys_ligase"/>
</dbReference>
<comment type="similarity">
    <text evidence="2 8">Belongs to the glutamate--cysteine ligase type 1 family. Type 1 subfamily.</text>
</comment>
<dbReference type="NCBIfam" id="TIGR01434">
    <property type="entry name" value="glu_cys_ligase"/>
    <property type="match status" value="1"/>
</dbReference>
<dbReference type="InterPro" id="IPR014746">
    <property type="entry name" value="Gln_synth/guanido_kin_cat_dom"/>
</dbReference>
<evidence type="ECO:0000256" key="4">
    <source>
        <dbReference type="ARBA" id="ARBA00022684"/>
    </source>
</evidence>
<feature type="domain" description="Glutamate--cysteine ligase" evidence="10">
    <location>
        <begin position="38"/>
        <end position="406"/>
    </location>
</feature>
<evidence type="ECO:0000259" key="10">
    <source>
        <dbReference type="Pfam" id="PF04262"/>
    </source>
</evidence>
<evidence type="ECO:0000256" key="7">
    <source>
        <dbReference type="ARBA" id="ARBA00048819"/>
    </source>
</evidence>
<dbReference type="GO" id="GO:0006750">
    <property type="term" value="P:glutathione biosynthetic process"/>
    <property type="evidence" value="ECO:0007669"/>
    <property type="project" value="UniProtKB-UniRule"/>
</dbReference>
<dbReference type="GO" id="GO:0046872">
    <property type="term" value="F:metal ion binding"/>
    <property type="evidence" value="ECO:0007669"/>
    <property type="project" value="TreeGrafter"/>
</dbReference>
<accession>A0A4Y3I068</accession>
<evidence type="ECO:0000256" key="3">
    <source>
        <dbReference type="ARBA" id="ARBA00022598"/>
    </source>
</evidence>
<dbReference type="EC" id="6.3.2.2" evidence="8"/>
<dbReference type="PANTHER" id="PTHR38761:SF1">
    <property type="entry name" value="GLUTAMATE--CYSTEINE LIGASE"/>
    <property type="match status" value="1"/>
</dbReference>
<evidence type="ECO:0000256" key="2">
    <source>
        <dbReference type="ARBA" id="ARBA00008772"/>
    </source>
</evidence>
<evidence type="ECO:0000256" key="1">
    <source>
        <dbReference type="ARBA" id="ARBA00005006"/>
    </source>
</evidence>
<evidence type="ECO:0000256" key="5">
    <source>
        <dbReference type="ARBA" id="ARBA00022741"/>
    </source>
</evidence>
<dbReference type="UniPathway" id="UPA00142">
    <property type="reaction ID" value="UER00209"/>
</dbReference>
<sequence>MYALCLFSSTGQSIERVLSKNISGLVLTIFSNRLAQVAANKQVFTQYGRGVERETLRYKPDGHIATTFHPESLGSPLTHEWITTDFSESLMEFITPVSNDIPTLLSQLQDIHHYAHSKLDQEQLWPLSMPCAVADEDDIALAQYGSSNSGQMKTLYRQGLKHRYGSLMQIISGVHFNFSFPESFWDSLYGEQNEQQRQDAKSDAYFGLIRNYYRFGWLIPYFFGASPAICETFIQGRETDLPFERLNGTGTLYLPYATSLRMSDLGYTNSEQSELKISFNSVDQYLEGLNRAIRKPSEKFSNIGVKEDGQFKQLNSNVLQIENELYAPIRPKRVAKSGEKPSEALERGGVEYIEVRALDVNPFNAVGISERQIRFLDIFLTWCALTESDPMDDCELNCWKHNWNSVITEGRRKGVYLTIGCDGEKLTLQQWVHRIFDQFEQIAKVMDEANDSTGYQDVCNELRDWIDEPELTLSGKMLAAVKEKGGNGQFGMQLGDRYQQQYRQHNYSVYSQKMMDQEVADSLNKQQQIEAADSVDFEQYLKEYFAYLK</sequence>
<dbReference type="HAMAP" id="MF_00578">
    <property type="entry name" value="Glu_cys_ligase"/>
    <property type="match status" value="1"/>
</dbReference>
<dbReference type="GO" id="GO:0005829">
    <property type="term" value="C:cytosol"/>
    <property type="evidence" value="ECO:0007669"/>
    <property type="project" value="TreeGrafter"/>
</dbReference>
<proteinExistence type="inferred from homology"/>
<dbReference type="GO" id="GO:0004357">
    <property type="term" value="F:glutamate-cysteine ligase activity"/>
    <property type="evidence" value="ECO:0007669"/>
    <property type="project" value="UniProtKB-UniRule"/>
</dbReference>
<keyword evidence="5 8" id="KW-0547">Nucleotide-binding</keyword>
<reference evidence="11 12" key="1">
    <citation type="submission" date="2019-06" db="EMBL/GenBank/DDBJ databases">
        <title>Whole genome shotgun sequence of Vibrio inusitatus NBRC 102082.</title>
        <authorList>
            <person name="Hosoyama A."/>
            <person name="Uohara A."/>
            <person name="Ohji S."/>
            <person name="Ichikawa N."/>
        </authorList>
    </citation>
    <scope>NUCLEOTIDE SEQUENCE [LARGE SCALE GENOMIC DNA]</scope>
    <source>
        <strain evidence="11 12">NBRC 102082</strain>
    </source>
</reference>